<evidence type="ECO:0000313" key="3">
    <source>
        <dbReference type="EMBL" id="GAA4035307.1"/>
    </source>
</evidence>
<dbReference type="InterPro" id="IPR001296">
    <property type="entry name" value="Glyco_trans_1"/>
</dbReference>
<gene>
    <name evidence="3" type="ORF">GCM10022281_14550</name>
</gene>
<evidence type="ECO:0000259" key="1">
    <source>
        <dbReference type="Pfam" id="PF00534"/>
    </source>
</evidence>
<dbReference type="InterPro" id="IPR028098">
    <property type="entry name" value="Glyco_trans_4-like_N"/>
</dbReference>
<dbReference type="Proteomes" id="UP001424459">
    <property type="component" value="Unassembled WGS sequence"/>
</dbReference>
<dbReference type="InterPro" id="IPR050194">
    <property type="entry name" value="Glycosyltransferase_grp1"/>
</dbReference>
<reference evidence="4" key="1">
    <citation type="journal article" date="2019" name="Int. J. Syst. Evol. Microbiol.">
        <title>The Global Catalogue of Microorganisms (GCM) 10K type strain sequencing project: providing services to taxonomists for standard genome sequencing and annotation.</title>
        <authorList>
            <consortium name="The Broad Institute Genomics Platform"/>
            <consortium name="The Broad Institute Genome Sequencing Center for Infectious Disease"/>
            <person name="Wu L."/>
            <person name="Ma J."/>
        </authorList>
    </citation>
    <scope>NUCLEOTIDE SEQUENCE [LARGE SCALE GENOMIC DNA]</scope>
    <source>
        <strain evidence="4">JCM 17564</strain>
    </source>
</reference>
<dbReference type="SUPFAM" id="SSF53756">
    <property type="entry name" value="UDP-Glycosyltransferase/glycogen phosphorylase"/>
    <property type="match status" value="1"/>
</dbReference>
<comment type="caution">
    <text evidence="3">The sequence shown here is derived from an EMBL/GenBank/DDBJ whole genome shotgun (WGS) entry which is preliminary data.</text>
</comment>
<dbReference type="Pfam" id="PF13579">
    <property type="entry name" value="Glyco_trans_4_4"/>
    <property type="match status" value="1"/>
</dbReference>
<keyword evidence="4" id="KW-1185">Reference proteome</keyword>
<dbReference type="PANTHER" id="PTHR45947">
    <property type="entry name" value="SULFOQUINOVOSYL TRANSFERASE SQD2"/>
    <property type="match status" value="1"/>
</dbReference>
<dbReference type="CDD" id="cd03801">
    <property type="entry name" value="GT4_PimA-like"/>
    <property type="match status" value="1"/>
</dbReference>
<dbReference type="Pfam" id="PF00534">
    <property type="entry name" value="Glycos_transf_1"/>
    <property type="match status" value="1"/>
</dbReference>
<dbReference type="Gene3D" id="3.40.50.2000">
    <property type="entry name" value="Glycogen Phosphorylase B"/>
    <property type="match status" value="2"/>
</dbReference>
<sequence>MSLSFSPAPFPLAHDRDRLAIAHVHTGMVGSGGDRVSELEACFLAELGHKVTMIGPAAPEIEARFEKAGLALIADAPARREPMAVAARTGALDIVHCHCTLSAPFAAALARESGAALVVHIHSMKEDWWERGGRASDFGGKRRRLRQEIDTAVAGAARVICVSEAVRDHMLAIGLPIGSAVVLGNPIDDIFFRPAGTGEERFDVAILARPSRAKSPLSALRILAEAQRRRPGLRMIWIGPLGHWDRFMRMSRRALKLPSLTFAGQLQPEEICNVLDGTRVLLSASNREGQPLSVLEALSRGCSAVLSDIPAHRPFAEEQGVTLFRERDQTAAGAVLAETVASHHRRARPALASHRVADHGRRLLDIYRSLVVGRKAS</sequence>
<accession>A0ABP7U3P0</accession>
<dbReference type="RefSeq" id="WP_344696371.1">
    <property type="nucleotide sequence ID" value="NZ_BAABBR010000001.1"/>
</dbReference>
<feature type="domain" description="Glycosyl transferase family 1" evidence="1">
    <location>
        <begin position="195"/>
        <end position="320"/>
    </location>
</feature>
<dbReference type="EMBL" id="BAABBR010000001">
    <property type="protein sequence ID" value="GAA4035307.1"/>
    <property type="molecule type" value="Genomic_DNA"/>
</dbReference>
<name>A0ABP7U3P0_9SPHN</name>
<evidence type="ECO:0000259" key="2">
    <source>
        <dbReference type="Pfam" id="PF13579"/>
    </source>
</evidence>
<feature type="domain" description="Glycosyltransferase subfamily 4-like N-terminal" evidence="2">
    <location>
        <begin position="43"/>
        <end position="185"/>
    </location>
</feature>
<organism evidence="3 4">
    <name type="scientific">Sphingomonas rosea</name>
    <dbReference type="NCBI Taxonomy" id="335605"/>
    <lineage>
        <taxon>Bacteria</taxon>
        <taxon>Pseudomonadati</taxon>
        <taxon>Pseudomonadota</taxon>
        <taxon>Alphaproteobacteria</taxon>
        <taxon>Sphingomonadales</taxon>
        <taxon>Sphingomonadaceae</taxon>
        <taxon>Sphingomonas</taxon>
    </lineage>
</organism>
<evidence type="ECO:0000313" key="4">
    <source>
        <dbReference type="Proteomes" id="UP001424459"/>
    </source>
</evidence>
<protein>
    <recommendedName>
        <fullName evidence="5">Glycosyltransferase</fullName>
    </recommendedName>
</protein>
<proteinExistence type="predicted"/>
<evidence type="ECO:0008006" key="5">
    <source>
        <dbReference type="Google" id="ProtNLM"/>
    </source>
</evidence>
<dbReference type="PANTHER" id="PTHR45947:SF3">
    <property type="entry name" value="SULFOQUINOVOSYL TRANSFERASE SQD2"/>
    <property type="match status" value="1"/>
</dbReference>